<dbReference type="GO" id="GO:0016279">
    <property type="term" value="F:protein-lysine N-methyltransferase activity"/>
    <property type="evidence" value="ECO:0007669"/>
    <property type="project" value="TreeGrafter"/>
</dbReference>
<feature type="domain" description="SET" evidence="2">
    <location>
        <begin position="26"/>
        <end position="327"/>
    </location>
</feature>
<dbReference type="InterPro" id="IPR050600">
    <property type="entry name" value="SETD3_SETD6_MTase"/>
</dbReference>
<dbReference type="InterPro" id="IPR046341">
    <property type="entry name" value="SET_dom_sf"/>
</dbReference>
<evidence type="ECO:0000259" key="2">
    <source>
        <dbReference type="PROSITE" id="PS50280"/>
    </source>
</evidence>
<dbReference type="GO" id="GO:0005634">
    <property type="term" value="C:nucleus"/>
    <property type="evidence" value="ECO:0007669"/>
    <property type="project" value="TreeGrafter"/>
</dbReference>
<dbReference type="Proteomes" id="UP000190831">
    <property type="component" value="Chromosome B"/>
</dbReference>
<accession>A0A1G4M920</accession>
<dbReference type="PANTHER" id="PTHR13271:SF128">
    <property type="entry name" value="RIBOSOMAL LYSINE N-METHYLTRANSFERASE 3"/>
    <property type="match status" value="1"/>
</dbReference>
<name>A0A1G4M920_LACFM</name>
<gene>
    <name evidence="3" type="ORF">LAFE_0B11694G</name>
</gene>
<protein>
    <submittedName>
        <fullName evidence="3">LAFE_0B11694g1_1</fullName>
    </submittedName>
</protein>
<keyword evidence="4" id="KW-1185">Reference proteome</keyword>
<dbReference type="PROSITE" id="PS50280">
    <property type="entry name" value="SET"/>
    <property type="match status" value="1"/>
</dbReference>
<dbReference type="STRING" id="4955.A0A1G4M920"/>
<dbReference type="CDD" id="cd10527">
    <property type="entry name" value="SET_LSMT"/>
    <property type="match status" value="1"/>
</dbReference>
<dbReference type="OMA" id="EVDAYHE"/>
<feature type="region of interest" description="Disordered" evidence="1">
    <location>
        <begin position="393"/>
        <end position="427"/>
    </location>
</feature>
<dbReference type="PANTHER" id="PTHR13271">
    <property type="entry name" value="UNCHARACTERIZED PUTATIVE METHYLTRANSFERASE"/>
    <property type="match status" value="1"/>
</dbReference>
<dbReference type="OrthoDB" id="441812at2759"/>
<organism evidence="3 4">
    <name type="scientific">Lachancea fermentati</name>
    <name type="common">Zygosaccharomyces fermentati</name>
    <dbReference type="NCBI Taxonomy" id="4955"/>
    <lineage>
        <taxon>Eukaryota</taxon>
        <taxon>Fungi</taxon>
        <taxon>Dikarya</taxon>
        <taxon>Ascomycota</taxon>
        <taxon>Saccharomycotina</taxon>
        <taxon>Saccharomycetes</taxon>
        <taxon>Saccharomycetales</taxon>
        <taxon>Saccharomycetaceae</taxon>
        <taxon>Lachancea</taxon>
    </lineage>
</organism>
<evidence type="ECO:0000313" key="3">
    <source>
        <dbReference type="EMBL" id="SCW00202.1"/>
    </source>
</evidence>
<dbReference type="EMBL" id="LT598489">
    <property type="protein sequence ID" value="SCW00202.1"/>
    <property type="molecule type" value="Genomic_DNA"/>
</dbReference>
<dbReference type="SUPFAM" id="SSF82199">
    <property type="entry name" value="SET domain"/>
    <property type="match status" value="2"/>
</dbReference>
<sequence length="534" mass="60501">MSSTSHADLEDIKTFCKRANVKFLSSQCIIKKSEIGGLGVFAEENIKEGTVLLRVPKSSVFSASNSSIANLLLENEIDGMLALNLAFIYETTIFRSKSHWYHYLKSIQIENDKDELYLPPSYWPDSSKSPLSGTALDTLFDALRPEDEIRESYDMANELAHKWKNEFGLQIPNLVFPNDEEVFDEEKFLRFVATAYAISSRVFEIDNYHESGLVVIADLFNHHVDSPDVRFESIFDVCESCGEIGPCGHVIPDDDPDVNERLDDELKTPSQSTEISQALIEELERETALELENSSGEKKDDLVPDECVDITLMKPVNAGSEIFNSYGDLSNALLLARYGFCIASNVHDVVHLAPDLLRFWKKNKRKFDERFRFWADMGYELFTDWFDAKRAEETESDEEEGYNSRESALELSETLSDSEEANNSGGENSWHSNMFLISNGDTTPSLRALINLLTLNTVEWKKLTKSAAQEEKINRFLPILERKFNNEAKKLMITLLAPKQALYVSNLTKVSNPDVRTLLESEATIIENCLKALA</sequence>
<proteinExistence type="predicted"/>
<evidence type="ECO:0000313" key="4">
    <source>
        <dbReference type="Proteomes" id="UP000190831"/>
    </source>
</evidence>
<dbReference type="AlphaFoldDB" id="A0A1G4M920"/>
<feature type="compositionally biased region" description="Low complexity" evidence="1">
    <location>
        <begin position="404"/>
        <end position="415"/>
    </location>
</feature>
<dbReference type="Gene3D" id="3.90.1410.10">
    <property type="entry name" value="set domain protein methyltransferase, domain 1"/>
    <property type="match status" value="1"/>
</dbReference>
<reference evidence="4" key="1">
    <citation type="submission" date="2016-03" db="EMBL/GenBank/DDBJ databases">
        <authorList>
            <person name="Devillers H."/>
        </authorList>
    </citation>
    <scope>NUCLEOTIDE SEQUENCE [LARGE SCALE GENOMIC DNA]</scope>
</reference>
<dbReference type="InterPro" id="IPR001214">
    <property type="entry name" value="SET_dom"/>
</dbReference>
<evidence type="ECO:0000256" key="1">
    <source>
        <dbReference type="SAM" id="MobiDB-lite"/>
    </source>
</evidence>